<dbReference type="Gene3D" id="2.40.170.20">
    <property type="entry name" value="TonB-dependent receptor, beta-barrel domain"/>
    <property type="match status" value="1"/>
</dbReference>
<evidence type="ECO:0000256" key="2">
    <source>
        <dbReference type="ARBA" id="ARBA00009810"/>
    </source>
</evidence>
<comment type="subcellular location">
    <subcellularLocation>
        <location evidence="1 13">Cell outer membrane</location>
        <topology evidence="1 13">Multi-pass membrane protein</topology>
    </subcellularLocation>
</comment>
<keyword evidence="8 14" id="KW-0798">TonB box</keyword>
<dbReference type="Pfam" id="PF00593">
    <property type="entry name" value="TonB_dep_Rec_b-barrel"/>
    <property type="match status" value="1"/>
</dbReference>
<sequence>MATSLVLPSMSAVADSQGEAIVVTATRTARTVDETLAPVTIITRQDIERLQPQSVVDLFRGLPGVSFANNGGRGKQTSLFLRGTESDHVLVLIDGVKVGSATAGQAAFQDLPVDLIDRIEIVRGPRSSLYGSEAIGGVIQIFTRRGGQGFTPSFSIGAGTDHHYKGTASVSQRNDHGWISLSLSRELTDGFNSCRVEAAGVGGCYTAEPDRDGYDNNSGSLNAGYRFGGGTEVAFNWMKTDAESKFDGSYQNSAKSSQEVAGLKLSVKPFAPWTSSVSVGVSKDHANNYLNGVYASTFDTQRTTGTWQNDLMLGKAVTLTVGVDAQRDEIDSSTAYAERARDNTGVFALLQADVGVHELQLSVRRDDNEQFGRHTTGSVAWGMGLTPAIRLVASYATAFKAPTFNELYFPFYGKADLRPETSDTVELGLRGEHGWGRWTVNVFESDVEDLIAYDASIFLANNVDSARIQGAEATLATTLAGIDVRGSLTLLDTSNESDNAYQGNWLARRPAQSARLDLDRAIGPVRVGATVVAEGKRYDDLANEHRLGGYATLDLRAEYAFAPHWRVQATLGNVFDKAYETARFYRQQGRNVFLTLRYAPGR</sequence>
<comment type="similarity">
    <text evidence="2 13 14">Belongs to the TonB-dependent receptor family.</text>
</comment>
<evidence type="ECO:0000256" key="8">
    <source>
        <dbReference type="ARBA" id="ARBA00023077"/>
    </source>
</evidence>
<dbReference type="PANTHER" id="PTHR30069:SF53">
    <property type="entry name" value="COLICIN I RECEPTOR-RELATED"/>
    <property type="match status" value="1"/>
</dbReference>
<organism evidence="17 18">
    <name type="scientific">Nitrogeniibacter mangrovi</name>
    <dbReference type="NCBI Taxonomy" id="2016596"/>
    <lineage>
        <taxon>Bacteria</taxon>
        <taxon>Pseudomonadati</taxon>
        <taxon>Pseudomonadota</taxon>
        <taxon>Betaproteobacteria</taxon>
        <taxon>Rhodocyclales</taxon>
        <taxon>Zoogloeaceae</taxon>
        <taxon>Nitrogeniibacter</taxon>
    </lineage>
</organism>
<evidence type="ECO:0000256" key="1">
    <source>
        <dbReference type="ARBA" id="ARBA00004571"/>
    </source>
</evidence>
<dbReference type="GO" id="GO:0009279">
    <property type="term" value="C:cell outer membrane"/>
    <property type="evidence" value="ECO:0007669"/>
    <property type="project" value="UniProtKB-SubCell"/>
</dbReference>
<dbReference type="Proteomes" id="UP000501991">
    <property type="component" value="Chromosome"/>
</dbReference>
<reference evidence="17 18" key="1">
    <citation type="submission" date="2020-02" db="EMBL/GenBank/DDBJ databases">
        <title>Nitrogenibacter mangrovi gen. nov., sp. nov. isolated from mangrove sediment, a denitrifying betaproteobacterium.</title>
        <authorList>
            <person name="Liao H."/>
            <person name="Tian Y."/>
        </authorList>
    </citation>
    <scope>NUCLEOTIDE SEQUENCE [LARGE SCALE GENOMIC DNA]</scope>
    <source>
        <strain evidence="17 18">M9-3-2</strain>
    </source>
</reference>
<dbReference type="InterPro" id="IPR037066">
    <property type="entry name" value="Plug_dom_sf"/>
</dbReference>
<evidence type="ECO:0000256" key="4">
    <source>
        <dbReference type="ARBA" id="ARBA00022452"/>
    </source>
</evidence>
<evidence type="ECO:0000256" key="13">
    <source>
        <dbReference type="PROSITE-ProRule" id="PRU01360"/>
    </source>
</evidence>
<keyword evidence="12 13" id="KW-0998">Cell outer membrane</keyword>
<keyword evidence="3 13" id="KW-0813">Transport</keyword>
<keyword evidence="7" id="KW-0406">Ion transport</keyword>
<evidence type="ECO:0000256" key="6">
    <source>
        <dbReference type="ARBA" id="ARBA00022729"/>
    </source>
</evidence>
<dbReference type="InterPro" id="IPR039426">
    <property type="entry name" value="TonB-dep_rcpt-like"/>
</dbReference>
<dbReference type="AlphaFoldDB" id="A0A6C1B7K9"/>
<gene>
    <name evidence="17" type="primary">btuB</name>
    <name evidence="17" type="ORF">G3580_02925</name>
</gene>
<dbReference type="GO" id="GO:0046930">
    <property type="term" value="C:pore complex"/>
    <property type="evidence" value="ECO:0007669"/>
    <property type="project" value="UniProtKB-KW"/>
</dbReference>
<name>A0A6C1B7K9_9RHOO</name>
<dbReference type="InterPro" id="IPR010101">
    <property type="entry name" value="B12_transptr_BtuB"/>
</dbReference>
<dbReference type="PROSITE" id="PS52016">
    <property type="entry name" value="TONB_DEPENDENT_REC_3"/>
    <property type="match status" value="1"/>
</dbReference>
<keyword evidence="4 13" id="KW-1134">Transmembrane beta strand</keyword>
<dbReference type="GO" id="GO:0015288">
    <property type="term" value="F:porin activity"/>
    <property type="evidence" value="ECO:0007669"/>
    <property type="project" value="UniProtKB-KW"/>
</dbReference>
<dbReference type="GO" id="GO:0015420">
    <property type="term" value="F:ABC-type vitamin B12 transporter activity"/>
    <property type="evidence" value="ECO:0007669"/>
    <property type="project" value="InterPro"/>
</dbReference>
<feature type="domain" description="TonB-dependent receptor-like beta-barrel" evidence="15">
    <location>
        <begin position="209"/>
        <end position="574"/>
    </location>
</feature>
<keyword evidence="6" id="KW-0732">Signal</keyword>
<evidence type="ECO:0000259" key="15">
    <source>
        <dbReference type="Pfam" id="PF00593"/>
    </source>
</evidence>
<keyword evidence="18" id="KW-1185">Reference proteome</keyword>
<evidence type="ECO:0000256" key="11">
    <source>
        <dbReference type="ARBA" id="ARBA00023170"/>
    </source>
</evidence>
<dbReference type="InterPro" id="IPR012910">
    <property type="entry name" value="Plug_dom"/>
</dbReference>
<keyword evidence="5 13" id="KW-0812">Transmembrane</keyword>
<keyword evidence="9" id="KW-0626">Porin</keyword>
<evidence type="ECO:0000259" key="16">
    <source>
        <dbReference type="Pfam" id="PF07715"/>
    </source>
</evidence>
<feature type="domain" description="TonB-dependent receptor plug" evidence="16">
    <location>
        <begin position="33"/>
        <end position="138"/>
    </location>
</feature>
<evidence type="ECO:0000256" key="5">
    <source>
        <dbReference type="ARBA" id="ARBA00022692"/>
    </source>
</evidence>
<protein>
    <submittedName>
        <fullName evidence="17">TonB-dependent vitamin B12 receptor</fullName>
    </submittedName>
</protein>
<evidence type="ECO:0000313" key="17">
    <source>
        <dbReference type="EMBL" id="QID19701.1"/>
    </source>
</evidence>
<dbReference type="EMBL" id="CP048836">
    <property type="protein sequence ID" value="QID19701.1"/>
    <property type="molecule type" value="Genomic_DNA"/>
</dbReference>
<evidence type="ECO:0000256" key="12">
    <source>
        <dbReference type="ARBA" id="ARBA00023237"/>
    </source>
</evidence>
<accession>A0A6C1B7K9</accession>
<evidence type="ECO:0000256" key="10">
    <source>
        <dbReference type="ARBA" id="ARBA00023136"/>
    </source>
</evidence>
<keyword evidence="10 13" id="KW-0472">Membrane</keyword>
<keyword evidence="11 17" id="KW-0675">Receptor</keyword>
<dbReference type="InterPro" id="IPR000531">
    <property type="entry name" value="Beta-barrel_TonB"/>
</dbReference>
<evidence type="ECO:0000256" key="14">
    <source>
        <dbReference type="RuleBase" id="RU003357"/>
    </source>
</evidence>
<dbReference type="KEGG" id="azq:G3580_02925"/>
<evidence type="ECO:0000313" key="18">
    <source>
        <dbReference type="Proteomes" id="UP000501991"/>
    </source>
</evidence>
<dbReference type="Pfam" id="PF07715">
    <property type="entry name" value="Plug"/>
    <property type="match status" value="1"/>
</dbReference>
<dbReference type="PANTHER" id="PTHR30069">
    <property type="entry name" value="TONB-DEPENDENT OUTER MEMBRANE RECEPTOR"/>
    <property type="match status" value="1"/>
</dbReference>
<dbReference type="CDD" id="cd01347">
    <property type="entry name" value="ligand_gated_channel"/>
    <property type="match status" value="1"/>
</dbReference>
<dbReference type="GO" id="GO:0006811">
    <property type="term" value="P:monoatomic ion transport"/>
    <property type="evidence" value="ECO:0007669"/>
    <property type="project" value="UniProtKB-KW"/>
</dbReference>
<dbReference type="InterPro" id="IPR036942">
    <property type="entry name" value="Beta-barrel_TonB_sf"/>
</dbReference>
<dbReference type="Gene3D" id="2.170.130.10">
    <property type="entry name" value="TonB-dependent receptor, plug domain"/>
    <property type="match status" value="1"/>
</dbReference>
<dbReference type="NCBIfam" id="TIGR01779">
    <property type="entry name" value="TonB-B12"/>
    <property type="match status" value="1"/>
</dbReference>
<proteinExistence type="inferred from homology"/>
<evidence type="ECO:0000256" key="9">
    <source>
        <dbReference type="ARBA" id="ARBA00023114"/>
    </source>
</evidence>
<dbReference type="SUPFAM" id="SSF56935">
    <property type="entry name" value="Porins"/>
    <property type="match status" value="1"/>
</dbReference>
<evidence type="ECO:0000256" key="7">
    <source>
        <dbReference type="ARBA" id="ARBA00023065"/>
    </source>
</evidence>
<evidence type="ECO:0000256" key="3">
    <source>
        <dbReference type="ARBA" id="ARBA00022448"/>
    </source>
</evidence>